<proteinExistence type="predicted"/>
<dbReference type="RefSeq" id="WP_189895738.1">
    <property type="nucleotide sequence ID" value="NZ_BNBC01000001.1"/>
</dbReference>
<gene>
    <name evidence="1" type="ORF">GCM10014715_04740</name>
</gene>
<evidence type="ECO:0000313" key="1">
    <source>
        <dbReference type="EMBL" id="GHE54743.1"/>
    </source>
</evidence>
<protein>
    <recommendedName>
        <fullName evidence="3">DUF3037 domain-containing protein</fullName>
    </recommendedName>
</protein>
<reference evidence="1" key="2">
    <citation type="submission" date="2020-09" db="EMBL/GenBank/DDBJ databases">
        <authorList>
            <person name="Sun Q."/>
            <person name="Ohkuma M."/>
        </authorList>
    </citation>
    <scope>NUCLEOTIDE SEQUENCE</scope>
    <source>
        <strain evidence="1">JCM 3302</strain>
    </source>
</reference>
<keyword evidence="2" id="KW-1185">Reference proteome</keyword>
<dbReference type="AlphaFoldDB" id="A0A918ZJF4"/>
<dbReference type="EMBL" id="BNBC01000001">
    <property type="protein sequence ID" value="GHE54743.1"/>
    <property type="molecule type" value="Genomic_DNA"/>
</dbReference>
<organism evidence="1 2">
    <name type="scientific">Streptomyces spiralis</name>
    <dbReference type="NCBI Taxonomy" id="66376"/>
    <lineage>
        <taxon>Bacteria</taxon>
        <taxon>Bacillati</taxon>
        <taxon>Actinomycetota</taxon>
        <taxon>Actinomycetes</taxon>
        <taxon>Kitasatosporales</taxon>
        <taxon>Streptomycetaceae</taxon>
        <taxon>Streptomyces</taxon>
    </lineage>
</organism>
<comment type="caution">
    <text evidence="1">The sequence shown here is derived from an EMBL/GenBank/DDBJ whole genome shotgun (WGS) entry which is preliminary data.</text>
</comment>
<dbReference type="Proteomes" id="UP000641386">
    <property type="component" value="Unassembled WGS sequence"/>
</dbReference>
<name>A0A918ZJF4_9ACTN</name>
<accession>A0A918ZJF4</accession>
<reference evidence="1" key="1">
    <citation type="journal article" date="2014" name="Int. J. Syst. Evol. Microbiol.">
        <title>Complete genome sequence of Corynebacterium casei LMG S-19264T (=DSM 44701T), isolated from a smear-ripened cheese.</title>
        <authorList>
            <consortium name="US DOE Joint Genome Institute (JGI-PGF)"/>
            <person name="Walter F."/>
            <person name="Albersmeier A."/>
            <person name="Kalinowski J."/>
            <person name="Ruckert C."/>
        </authorList>
    </citation>
    <scope>NUCLEOTIDE SEQUENCE</scope>
    <source>
        <strain evidence="1">JCM 3302</strain>
    </source>
</reference>
<evidence type="ECO:0000313" key="2">
    <source>
        <dbReference type="Proteomes" id="UP000641386"/>
    </source>
</evidence>
<evidence type="ECO:0008006" key="3">
    <source>
        <dbReference type="Google" id="ProtNLM"/>
    </source>
</evidence>
<sequence>MAANWYLVKYVPDPYRDEPKNIGVVVEHEGRGVVRFMGQHSGGFDGRRVRGIVRSPRTMRAWIEYVEYHLNAGTFREQVQRLSSRPGQNYRIDFRGTVDLAGSDFEVSSLADDLFTELVGDPGSGTMPSIDDLTNELLFHRLQLPKNRHIERDVSYRVNLRGEPHELGFDYRYESDRTTLLDKISLSAPDKTLRRTVHDLMFRIEHVRDYKELRKPSFVTLYDLGKARMSDQIDGHLRAIERYSYTVDVRDERAAENVAEQLGVPLLQSA</sequence>